<proteinExistence type="inferred from homology"/>
<evidence type="ECO:0000259" key="9">
    <source>
        <dbReference type="Pfam" id="PF00082"/>
    </source>
</evidence>
<evidence type="ECO:0000256" key="5">
    <source>
        <dbReference type="ARBA" id="ARBA00022825"/>
    </source>
</evidence>
<keyword evidence="5" id="KW-0720">Serine protease</keyword>
<organism evidence="11 12">
    <name type="scientific">Ophiocordyceps polyrhachis-furcata BCC 54312</name>
    <dbReference type="NCBI Taxonomy" id="1330021"/>
    <lineage>
        <taxon>Eukaryota</taxon>
        <taxon>Fungi</taxon>
        <taxon>Dikarya</taxon>
        <taxon>Ascomycota</taxon>
        <taxon>Pezizomycotina</taxon>
        <taxon>Sordariomycetes</taxon>
        <taxon>Hypocreomycetidae</taxon>
        <taxon>Hypocreales</taxon>
        <taxon>Ophiocordycipitaceae</taxon>
        <taxon>Ophiocordyceps</taxon>
    </lineage>
</organism>
<dbReference type="SUPFAM" id="SSF52743">
    <property type="entry name" value="Subtilisin-like"/>
    <property type="match status" value="1"/>
</dbReference>
<reference evidence="11 12" key="1">
    <citation type="journal article" date="2015" name="BMC Genomics">
        <title>Insights from the genome of Ophiocordyceps polyrhachis-furcata to pathogenicity and host specificity in insect fungi.</title>
        <authorList>
            <person name="Wichadakul D."/>
            <person name="Kobmoo N."/>
            <person name="Ingsriswang S."/>
            <person name="Tangphatsornruang S."/>
            <person name="Chantasingh D."/>
            <person name="Luangsa-ard J.J."/>
            <person name="Eurwilaichitr L."/>
        </authorList>
    </citation>
    <scope>NUCLEOTIDE SEQUENCE [LARGE SCALE GENOMIC DNA]</scope>
    <source>
        <strain evidence="11 12">BCC 54312</strain>
    </source>
</reference>
<evidence type="ECO:0000313" key="12">
    <source>
        <dbReference type="Proteomes" id="UP000253664"/>
    </source>
</evidence>
<comment type="caution">
    <text evidence="6">Lacks conserved residue(s) required for the propagation of feature annotation.</text>
</comment>
<dbReference type="InterPro" id="IPR050131">
    <property type="entry name" value="Peptidase_S8_subtilisin-like"/>
</dbReference>
<evidence type="ECO:0008006" key="13">
    <source>
        <dbReference type="Google" id="ProtNLM"/>
    </source>
</evidence>
<evidence type="ECO:0000256" key="7">
    <source>
        <dbReference type="SAM" id="MobiDB-lite"/>
    </source>
</evidence>
<gene>
    <name evidence="11" type="ORF">L249_7991</name>
</gene>
<dbReference type="Pfam" id="PF06280">
    <property type="entry name" value="fn3_5"/>
    <property type="match status" value="1"/>
</dbReference>
<feature type="signal peptide" evidence="8">
    <location>
        <begin position="1"/>
        <end position="21"/>
    </location>
</feature>
<feature type="region of interest" description="Disordered" evidence="7">
    <location>
        <begin position="100"/>
        <end position="124"/>
    </location>
</feature>
<dbReference type="GO" id="GO:0004252">
    <property type="term" value="F:serine-type endopeptidase activity"/>
    <property type="evidence" value="ECO:0007669"/>
    <property type="project" value="InterPro"/>
</dbReference>
<dbReference type="PROSITE" id="PS51892">
    <property type="entry name" value="SUBTILASE"/>
    <property type="match status" value="1"/>
</dbReference>
<dbReference type="PRINTS" id="PR00723">
    <property type="entry name" value="SUBTILISIN"/>
</dbReference>
<feature type="chain" id="PRO_5016743443" description="Subtilisin-like protease" evidence="8">
    <location>
        <begin position="22"/>
        <end position="921"/>
    </location>
</feature>
<accession>A0A367LHY1</accession>
<dbReference type="AlphaFoldDB" id="A0A367LHY1"/>
<sequence>MKQPLVKLVLVATASLHLVNATSTISNAYLFELEDGTDVEEFASTVKADFKAGIRRVLDYPIFKGLSVEFADESRVNEVAALPRIRKMWEVEELHMQDGVDAKDISPLDDQPQGKHDEQPIRRSLHDGALLERRAVSNKTVMGPNAHHVSMQIDQLHKKGITGKGSKIAVIDTGVDYTHPALGGCFGPGCVISFGADLVKGEATPMDCSSNGRGTFVTGLIVARSDRFNYVGAAPGAEVGMYRITCNKTFSNDVLIDALYRAHRDGATIISTSFSNPGGGAAGLLTEAASRLTAQGVVVVQSVDENGESGLFSVPEPSGMPGIITVGMVTSPVSPGVYSKATWLADGGGEETSFPVFRNHAHDNFTGEPMELYAVQGNLVPDDAPDLSNKLVLMCVSGGWKAWRDGEWDAQLAPFAAKGAQRVLFYAERMSANADSLKNPPSNIKAVAMITREDGRSLLEAFKTGTKMLVTVFPGADMTAPLHYAEYPALPGPNISFTSSWGPSWDLGIQPSLVAIGGQVLSTCPLKRSRLGFVSRSKPSSAAALVASVVALVAEARGPLDPAKMQNLLMSNSEPQTKFTAKFYRPKPEKPYFEPVAHQGAGLVRAYDAAFSTSLLELETTGLNFNDTEHFVPSLEFTLKNMGNDDVKYQLSHIPAKTVHTYDAYGKNPLKPDNSLSAGWNFPDFAEPTASIDLSERSLTLRSKNSATIRVTATAPEGLDFRRLGAWSGWIAVKGSDGSSLSIPYQGFTGSIRQHRVMEAHGLWLAYRYRKDGFLNVRYCNQTVLILPPPGSKEKARIMFYIKTTLGSPLVHVDVVPVRSGNGTGEASIGEVFGFPKKNFPSYHTDIDDGIHRFITTEWTGLLDTGSYVPEGRYMLVVRALRIFGDPDKEDDWDVSKSPELSISYGSTDPPLTPKCRQQYE</sequence>
<name>A0A367LHY1_9HYPO</name>
<dbReference type="Gene3D" id="2.60.40.1710">
    <property type="entry name" value="Subtilisin-like superfamily"/>
    <property type="match status" value="1"/>
</dbReference>
<dbReference type="STRING" id="1330021.A0A367LHY1"/>
<evidence type="ECO:0000256" key="1">
    <source>
        <dbReference type="ARBA" id="ARBA00011073"/>
    </source>
</evidence>
<dbReference type="InterPro" id="IPR010435">
    <property type="entry name" value="C5a/SBT2-like_Fn3"/>
</dbReference>
<evidence type="ECO:0000256" key="8">
    <source>
        <dbReference type="SAM" id="SignalP"/>
    </source>
</evidence>
<evidence type="ECO:0000256" key="4">
    <source>
        <dbReference type="ARBA" id="ARBA00022801"/>
    </source>
</evidence>
<comment type="caution">
    <text evidence="11">The sequence shown here is derived from an EMBL/GenBank/DDBJ whole genome shotgun (WGS) entry which is preliminary data.</text>
</comment>
<comment type="similarity">
    <text evidence="1 6">Belongs to the peptidase S8 family.</text>
</comment>
<feature type="domain" description="C5a peptidase/Subtilisin-like protease SBT2-like Fn3-like" evidence="10">
    <location>
        <begin position="624"/>
        <end position="745"/>
    </location>
</feature>
<evidence type="ECO:0000256" key="3">
    <source>
        <dbReference type="ARBA" id="ARBA00022729"/>
    </source>
</evidence>
<evidence type="ECO:0000259" key="10">
    <source>
        <dbReference type="Pfam" id="PF06280"/>
    </source>
</evidence>
<dbReference type="PANTHER" id="PTHR43806">
    <property type="entry name" value="PEPTIDASE S8"/>
    <property type="match status" value="1"/>
</dbReference>
<dbReference type="Gene3D" id="3.40.50.200">
    <property type="entry name" value="Peptidase S8/S53 domain"/>
    <property type="match status" value="2"/>
</dbReference>
<dbReference type="InterPro" id="IPR023827">
    <property type="entry name" value="Peptidase_S8_Asp-AS"/>
</dbReference>
<dbReference type="OrthoDB" id="10256524at2759"/>
<dbReference type="EMBL" id="LKCN02000005">
    <property type="protein sequence ID" value="RCI13997.1"/>
    <property type="molecule type" value="Genomic_DNA"/>
</dbReference>
<keyword evidence="3 8" id="KW-0732">Signal</keyword>
<evidence type="ECO:0000256" key="6">
    <source>
        <dbReference type="PROSITE-ProRule" id="PRU01240"/>
    </source>
</evidence>
<keyword evidence="4" id="KW-0378">Hydrolase</keyword>
<keyword evidence="12" id="KW-1185">Reference proteome</keyword>
<keyword evidence="2" id="KW-0645">Protease</keyword>
<dbReference type="Proteomes" id="UP000253664">
    <property type="component" value="Unassembled WGS sequence"/>
</dbReference>
<evidence type="ECO:0000256" key="2">
    <source>
        <dbReference type="ARBA" id="ARBA00022670"/>
    </source>
</evidence>
<dbReference type="GO" id="GO:0016020">
    <property type="term" value="C:membrane"/>
    <property type="evidence" value="ECO:0007669"/>
    <property type="project" value="InterPro"/>
</dbReference>
<dbReference type="InterPro" id="IPR036852">
    <property type="entry name" value="Peptidase_S8/S53_dom_sf"/>
</dbReference>
<dbReference type="PANTHER" id="PTHR43806:SF66">
    <property type="entry name" value="SERIN ENDOPEPTIDASE"/>
    <property type="match status" value="1"/>
</dbReference>
<dbReference type="GO" id="GO:0006508">
    <property type="term" value="P:proteolysis"/>
    <property type="evidence" value="ECO:0007669"/>
    <property type="project" value="UniProtKB-KW"/>
</dbReference>
<feature type="region of interest" description="Disordered" evidence="7">
    <location>
        <begin position="889"/>
        <end position="921"/>
    </location>
</feature>
<feature type="domain" description="Peptidase S8/S53" evidence="9">
    <location>
        <begin position="163"/>
        <end position="573"/>
    </location>
</feature>
<dbReference type="InterPro" id="IPR015500">
    <property type="entry name" value="Peptidase_S8_subtilisin-rel"/>
</dbReference>
<dbReference type="PROSITE" id="PS00136">
    <property type="entry name" value="SUBTILASE_ASP"/>
    <property type="match status" value="1"/>
</dbReference>
<protein>
    <recommendedName>
        <fullName evidence="13">Subtilisin-like protease</fullName>
    </recommendedName>
</protein>
<dbReference type="Pfam" id="PF00082">
    <property type="entry name" value="Peptidase_S8"/>
    <property type="match status" value="1"/>
</dbReference>
<evidence type="ECO:0000313" key="11">
    <source>
        <dbReference type="EMBL" id="RCI13997.1"/>
    </source>
</evidence>
<dbReference type="InterPro" id="IPR000209">
    <property type="entry name" value="Peptidase_S8/S53_dom"/>
</dbReference>